<dbReference type="InterPro" id="IPR006437">
    <property type="entry name" value="Phage_terminase_lsu"/>
</dbReference>
<reference evidence="3 4" key="1">
    <citation type="submission" date="2021-05" db="EMBL/GenBank/DDBJ databases">
        <title>Complete Genome Sequence of Latilactobacillus sp. Strain WDN19, a High D-Aspartate-producing Lactic Acid Bacterium Isolated from a Japanese Pickle.</title>
        <authorList>
            <person name="Kajitani K."/>
            <person name="Takahashi S."/>
        </authorList>
    </citation>
    <scope>NUCLEOTIDE SEQUENCE [LARGE SCALE GENOMIC DNA]</scope>
    <source>
        <strain evidence="3 4">WDN19</strain>
    </source>
</reference>
<dbReference type="RefSeq" id="WP_221276433.1">
    <property type="nucleotide sequence ID" value="NZ_AP024685.1"/>
</dbReference>
<feature type="domain" description="Phage terminase large subunit N-terminal" evidence="1">
    <location>
        <begin position="27"/>
        <end position="235"/>
    </location>
</feature>
<dbReference type="InterPro" id="IPR052380">
    <property type="entry name" value="Viral_DNA_packaging_terminase"/>
</dbReference>
<keyword evidence="4" id="KW-1185">Reference proteome</keyword>
<dbReference type="PANTHER" id="PTHR39184:SF1">
    <property type="entry name" value="PBSX PHAGE TERMINASE LARGE SUBUNIT"/>
    <property type="match status" value="1"/>
</dbReference>
<evidence type="ECO:0000313" key="4">
    <source>
        <dbReference type="Proteomes" id="UP000825100"/>
    </source>
</evidence>
<dbReference type="PANTHER" id="PTHR39184">
    <property type="match status" value="1"/>
</dbReference>
<evidence type="ECO:0000313" key="3">
    <source>
        <dbReference type="EMBL" id="BCX31314.1"/>
    </source>
</evidence>
<dbReference type="EMBL" id="AP024685">
    <property type="protein sequence ID" value="BCX31314.1"/>
    <property type="molecule type" value="Genomic_DNA"/>
</dbReference>
<feature type="domain" description="Phage terminase large subunit C-terminal" evidence="2">
    <location>
        <begin position="269"/>
        <end position="431"/>
    </location>
</feature>
<gene>
    <name evidence="3" type="ORF">LTWDN19_18810</name>
</gene>
<dbReference type="Pfam" id="PF17288">
    <property type="entry name" value="Terminase_3C"/>
    <property type="match status" value="1"/>
</dbReference>
<proteinExistence type="predicted"/>
<evidence type="ECO:0000259" key="2">
    <source>
        <dbReference type="Pfam" id="PF17288"/>
    </source>
</evidence>
<dbReference type="Gene3D" id="3.40.50.300">
    <property type="entry name" value="P-loop containing nucleotide triphosphate hydrolases"/>
    <property type="match status" value="1"/>
</dbReference>
<protein>
    <submittedName>
        <fullName evidence="3">Terminase</fullName>
    </submittedName>
</protein>
<sequence length="444" mass="51523">MTTYQKIKLSSIVQPHFFSFWNSKAPYLILNGGRGSFKSSTISIKLLVKFKKHTQQGNKVNVVVVRENAVNLRDSVYGQIVWAISKLGMIREFRYSVSPMKIVHKRTGSTFYFYGGDNPERLKSNTVGDLMALWYEEAANFKNAEVFDQTNPTFIRQKAECVDQVQVIYSYNPPKNPFDWVNKWVDEKTGDHDYFIDKSTYLDDELGFTTKQQLELIESYKRNDYDYYRWLYLGEVIGLGNNVYNMALFHEIDELPDDDYVAQLAYSIDVGHQTSATTCLCIGITGKGNVIVLDTYYYSPEGRTYKKAPSELSKDLHEFIKESASDYPNAPIIKRTIDSAEGGLRNQYYNDYGTRLHGVNKAMKKVTMVDYPQDLLAQGRVFILRKKENEIFIEQHQQYRWEDQKTGKKNHNPNDPQVVKENDHTCDAFQYFCMDNKRLLGLKK</sequence>
<dbReference type="InterPro" id="IPR035412">
    <property type="entry name" value="Terminase_L_N"/>
</dbReference>
<dbReference type="InterPro" id="IPR027417">
    <property type="entry name" value="P-loop_NTPase"/>
</dbReference>
<name>A0ABN6GKD8_LATCU</name>
<evidence type="ECO:0000259" key="1">
    <source>
        <dbReference type="Pfam" id="PF04466"/>
    </source>
</evidence>
<dbReference type="InterPro" id="IPR035413">
    <property type="entry name" value="Terminase_L_C"/>
</dbReference>
<organism evidence="3 4">
    <name type="scientific">Latilactobacillus curvatus</name>
    <name type="common">Lactobacillus curvatus</name>
    <dbReference type="NCBI Taxonomy" id="28038"/>
    <lineage>
        <taxon>Bacteria</taxon>
        <taxon>Bacillati</taxon>
        <taxon>Bacillota</taxon>
        <taxon>Bacilli</taxon>
        <taxon>Lactobacillales</taxon>
        <taxon>Lactobacillaceae</taxon>
        <taxon>Latilactobacillus</taxon>
    </lineage>
</organism>
<dbReference type="Proteomes" id="UP000825100">
    <property type="component" value="Chromosome"/>
</dbReference>
<dbReference type="Pfam" id="PF04466">
    <property type="entry name" value="Terminase_3"/>
    <property type="match status" value="1"/>
</dbReference>
<dbReference type="Gene3D" id="3.30.420.280">
    <property type="match status" value="1"/>
</dbReference>
<accession>A0ABN6GKD8</accession>
<dbReference type="NCBIfam" id="TIGR01547">
    <property type="entry name" value="phage_term_2"/>
    <property type="match status" value="1"/>
</dbReference>